<evidence type="ECO:0000256" key="6">
    <source>
        <dbReference type="ARBA" id="ARBA00022692"/>
    </source>
</evidence>
<dbReference type="OrthoDB" id="9811967at2"/>
<comment type="subcellular location">
    <subcellularLocation>
        <location evidence="1 9">Cell membrane</location>
        <topology evidence="1 9">Multi-pass membrane protein</topology>
    </subcellularLocation>
</comment>
<dbReference type="GO" id="GO:0015420">
    <property type="term" value="F:ABC-type vitamin B12 transporter activity"/>
    <property type="evidence" value="ECO:0007669"/>
    <property type="project" value="UniProtKB-UniRule"/>
</dbReference>
<evidence type="ECO:0000313" key="11">
    <source>
        <dbReference type="EMBL" id="PSJ07214.1"/>
    </source>
</evidence>
<evidence type="ECO:0000256" key="4">
    <source>
        <dbReference type="ARBA" id="ARBA00022475"/>
    </source>
</evidence>
<comment type="pathway">
    <text evidence="2 9">Cofactor biosynthesis; adenosylcobalamin biosynthesis.</text>
</comment>
<evidence type="ECO:0000256" key="3">
    <source>
        <dbReference type="ARBA" id="ARBA00006263"/>
    </source>
</evidence>
<keyword evidence="12" id="KW-1185">Reference proteome</keyword>
<feature type="region of interest" description="Disordered" evidence="10">
    <location>
        <begin position="99"/>
        <end position="121"/>
    </location>
</feature>
<dbReference type="GO" id="GO:0009236">
    <property type="term" value="P:cobalamin biosynthetic process"/>
    <property type="evidence" value="ECO:0007669"/>
    <property type="project" value="UniProtKB-UniRule"/>
</dbReference>
<keyword evidence="4 9" id="KW-1003">Cell membrane</keyword>
<evidence type="ECO:0000313" key="12">
    <source>
        <dbReference type="Proteomes" id="UP000243002"/>
    </source>
</evidence>
<protein>
    <recommendedName>
        <fullName evidence="9">Cobalamin biosynthesis protein CobD</fullName>
    </recommendedName>
</protein>
<comment type="similarity">
    <text evidence="3 9">Belongs to the CobD/CbiB family.</text>
</comment>
<evidence type="ECO:0000256" key="5">
    <source>
        <dbReference type="ARBA" id="ARBA00022573"/>
    </source>
</evidence>
<dbReference type="InterPro" id="IPR004485">
    <property type="entry name" value="Cobalamin_biosynth_CobD/CbiB"/>
</dbReference>
<accession>A0A2P7N192</accession>
<proteinExistence type="inferred from homology"/>
<feature type="compositionally biased region" description="Low complexity" evidence="10">
    <location>
        <begin position="99"/>
        <end position="112"/>
    </location>
</feature>
<dbReference type="Proteomes" id="UP000243002">
    <property type="component" value="Unassembled WGS sequence"/>
</dbReference>
<keyword evidence="8 9" id="KW-0472">Membrane</keyword>
<evidence type="ECO:0000256" key="1">
    <source>
        <dbReference type="ARBA" id="ARBA00004651"/>
    </source>
</evidence>
<evidence type="ECO:0000256" key="7">
    <source>
        <dbReference type="ARBA" id="ARBA00022989"/>
    </source>
</evidence>
<dbReference type="GO" id="GO:0005886">
    <property type="term" value="C:plasma membrane"/>
    <property type="evidence" value="ECO:0007669"/>
    <property type="project" value="UniProtKB-SubCell"/>
</dbReference>
<dbReference type="PANTHER" id="PTHR34308">
    <property type="entry name" value="COBALAMIN BIOSYNTHESIS PROTEIN CBIB"/>
    <property type="match status" value="1"/>
</dbReference>
<sequence>MGDPRWCPHPVVVMGWWITVLRRGAEAWAGNRAWKLRLAGGLITLVLVGCSVLAGWGMERLAPTPLLVVALASALAGRSLEQAVGGVLKALPNSVQAVQKQTEQNQIEQNQTDHSGDNPTQAALQPARRALAWIVGRDTADLDAPEILRALAETASENGVDGLFAPLFWMLLGAGLWSLNPSWPGPLALAWGFKAASTLDSMLGYRRGRLRWLGTAGARLDDLLVWLPCRLVAVSLPLAAGQPGRSLGVLAAARRDGAADPSPNAGLSQAAYAHVAGVQLGGSNSYGGQMHRKPLLAAGLPAPDQAAVLQMLQLNRRLELIWLTAAAAVAFITKTLS</sequence>
<dbReference type="PANTHER" id="PTHR34308:SF1">
    <property type="entry name" value="COBALAMIN BIOSYNTHESIS PROTEIN CBIB"/>
    <property type="match status" value="1"/>
</dbReference>
<dbReference type="UniPathway" id="UPA00148"/>
<evidence type="ECO:0000256" key="8">
    <source>
        <dbReference type="ARBA" id="ARBA00023136"/>
    </source>
</evidence>
<evidence type="ECO:0000256" key="9">
    <source>
        <dbReference type="HAMAP-Rule" id="MF_00024"/>
    </source>
</evidence>
<comment type="caution">
    <text evidence="11">The sequence shown here is derived from an EMBL/GenBank/DDBJ whole genome shotgun (WGS) entry which is preliminary data.</text>
</comment>
<organism evidence="11 12">
    <name type="scientific">Cyanobium usitatum str. Tous</name>
    <dbReference type="NCBI Taxonomy" id="2116684"/>
    <lineage>
        <taxon>Bacteria</taxon>
        <taxon>Bacillati</taxon>
        <taxon>Cyanobacteriota</taxon>
        <taxon>Cyanophyceae</taxon>
        <taxon>Synechococcales</taxon>
        <taxon>Prochlorococcaceae</taxon>
        <taxon>Cyanobium</taxon>
    </lineage>
</organism>
<dbReference type="EMBL" id="PXXO01000001">
    <property type="protein sequence ID" value="PSJ07214.1"/>
    <property type="molecule type" value="Genomic_DNA"/>
</dbReference>
<keyword evidence="5 9" id="KW-0169">Cobalamin biosynthesis</keyword>
<dbReference type="HAMAP" id="MF_00024">
    <property type="entry name" value="CobD_CbiB"/>
    <property type="match status" value="1"/>
</dbReference>
<comment type="caution">
    <text evidence="9">Lacks conserved residue(s) required for the propagation of feature annotation.</text>
</comment>
<reference evidence="11 12" key="1">
    <citation type="journal article" date="2018" name="Environ. Microbiol.">
        <title>Ecological and genomic features of two widespread freshwater picocyanobacteria.</title>
        <authorList>
            <person name="Cabello-Yeves P.J."/>
            <person name="Picazo A."/>
            <person name="Camacho A."/>
            <person name="Callieri C."/>
            <person name="Rosselli R."/>
            <person name="Roda-Garcia J.J."/>
            <person name="Coutinho F.H."/>
            <person name="Rodriguez-Valera F."/>
        </authorList>
    </citation>
    <scope>NUCLEOTIDE SEQUENCE [LARGE SCALE GENOMIC DNA]</scope>
    <source>
        <strain evidence="11 12">Tous</strain>
    </source>
</reference>
<dbReference type="AlphaFoldDB" id="A0A2P7N192"/>
<gene>
    <name evidence="9" type="primary">cobD</name>
    <name evidence="11" type="ORF">C7K55_00090</name>
</gene>
<name>A0A2P7N192_9CYAN</name>
<dbReference type="GO" id="GO:0048472">
    <property type="term" value="F:threonine-phosphate decarboxylase activity"/>
    <property type="evidence" value="ECO:0007669"/>
    <property type="project" value="InterPro"/>
</dbReference>
<comment type="function">
    <text evidence="9">Converts cobyric acid to cobinamide by the addition of aminopropanol on the F carboxylic group.</text>
</comment>
<keyword evidence="7 9" id="KW-1133">Transmembrane helix</keyword>
<evidence type="ECO:0000256" key="10">
    <source>
        <dbReference type="SAM" id="MobiDB-lite"/>
    </source>
</evidence>
<keyword evidence="6 9" id="KW-0812">Transmembrane</keyword>
<evidence type="ECO:0000256" key="2">
    <source>
        <dbReference type="ARBA" id="ARBA00004953"/>
    </source>
</evidence>
<feature type="transmembrane region" description="Helical" evidence="9">
    <location>
        <begin position="38"/>
        <end position="56"/>
    </location>
</feature>
<dbReference type="Pfam" id="PF03186">
    <property type="entry name" value="CobD_Cbib"/>
    <property type="match status" value="2"/>
</dbReference>